<keyword evidence="6 8" id="KW-0443">Lipid metabolism</keyword>
<keyword evidence="7 8" id="KW-0275">Fatty acid biosynthesis</keyword>
<proteinExistence type="inferred from homology"/>
<dbReference type="GO" id="GO:0006633">
    <property type="term" value="P:fatty acid biosynthetic process"/>
    <property type="evidence" value="ECO:0007669"/>
    <property type="project" value="UniProtKB-UniRule"/>
</dbReference>
<comment type="function">
    <text evidence="8">Transfers the 4'-phosphopantetheine moiety from coenzyme A to a Ser of acyl-carrier-protein.</text>
</comment>
<feature type="domain" description="PAC" evidence="9">
    <location>
        <begin position="1"/>
        <end position="21"/>
    </location>
</feature>
<comment type="similarity">
    <text evidence="8">Belongs to the P-Pant transferase superfamily. AcpS family.</text>
</comment>
<keyword evidence="5 8" id="KW-0460">Magnesium</keyword>
<evidence type="ECO:0000259" key="9">
    <source>
        <dbReference type="PROSITE" id="PS50113"/>
    </source>
</evidence>
<keyword evidence="2 8" id="KW-0808">Transferase</keyword>
<dbReference type="NCBIfam" id="TIGR00516">
    <property type="entry name" value="acpS"/>
    <property type="match status" value="1"/>
</dbReference>
<dbReference type="GO" id="GO:0000287">
    <property type="term" value="F:magnesium ion binding"/>
    <property type="evidence" value="ECO:0007669"/>
    <property type="project" value="UniProtKB-UniRule"/>
</dbReference>
<evidence type="ECO:0000256" key="2">
    <source>
        <dbReference type="ARBA" id="ARBA00022679"/>
    </source>
</evidence>
<keyword evidence="1 8" id="KW-0444">Lipid biosynthesis</keyword>
<evidence type="ECO:0000313" key="10">
    <source>
        <dbReference type="EMBL" id="XDK33339.1"/>
    </source>
</evidence>
<dbReference type="InterPro" id="IPR000700">
    <property type="entry name" value="PAS-assoc_C"/>
</dbReference>
<dbReference type="Pfam" id="PF01648">
    <property type="entry name" value="ACPS"/>
    <property type="match status" value="1"/>
</dbReference>
<dbReference type="GO" id="GO:0005737">
    <property type="term" value="C:cytoplasm"/>
    <property type="evidence" value="ECO:0007669"/>
    <property type="project" value="UniProtKB-SubCell"/>
</dbReference>
<evidence type="ECO:0000256" key="1">
    <source>
        <dbReference type="ARBA" id="ARBA00022516"/>
    </source>
</evidence>
<evidence type="ECO:0000256" key="8">
    <source>
        <dbReference type="HAMAP-Rule" id="MF_00101"/>
    </source>
</evidence>
<accession>A0AB39HMD6</accession>
<sequence length="123" mass="13750">MIVGIGLDIVELKRIENSLTKGSRLMKRVLTLEEQKLFTKLSSERRKIEFLAGRFAAKEAFAKAAGTGIGKLSFQDMEVLKNEQGAPVMTVQGYKDYVVFISITHSEAYAVAQVIIEDVQKIR</sequence>
<feature type="binding site" evidence="8">
    <location>
        <position position="59"/>
    </location>
    <ligand>
        <name>Mg(2+)</name>
        <dbReference type="ChEBI" id="CHEBI:18420"/>
    </ligand>
</feature>
<evidence type="ECO:0000256" key="4">
    <source>
        <dbReference type="ARBA" id="ARBA00022832"/>
    </source>
</evidence>
<dbReference type="AlphaFoldDB" id="A0AB39HMD6"/>
<comment type="cofactor">
    <cofactor evidence="8">
        <name>Mg(2+)</name>
        <dbReference type="ChEBI" id="CHEBI:18420"/>
    </cofactor>
</comment>
<protein>
    <recommendedName>
        <fullName evidence="8">Holo-[acyl-carrier-protein] synthase</fullName>
        <shortName evidence="8">Holo-ACP synthase</shortName>
        <ecNumber evidence="8">2.7.8.7</ecNumber>
    </recommendedName>
    <alternativeName>
        <fullName evidence="8">4'-phosphopantetheinyl transferase AcpS</fullName>
    </alternativeName>
</protein>
<dbReference type="SUPFAM" id="SSF56214">
    <property type="entry name" value="4'-phosphopantetheinyl transferase"/>
    <property type="match status" value="1"/>
</dbReference>
<reference evidence="10" key="1">
    <citation type="submission" date="2024-07" db="EMBL/GenBank/DDBJ databases">
        <title>Halotolerant mesophilic bacterium Ornithinibacillus sp. 4-3, sp. nov., isolated from soil.</title>
        <authorList>
            <person name="Sidarenka A.V."/>
            <person name="Guliayeva D.E."/>
            <person name="Leanovich S.I."/>
            <person name="Hileuskaya K.S."/>
            <person name="Akhremchuk A.E."/>
            <person name="Sikolenko M.A."/>
            <person name="Valentovich L.N."/>
        </authorList>
    </citation>
    <scope>NUCLEOTIDE SEQUENCE</scope>
    <source>
        <strain evidence="10">4-3</strain>
    </source>
</reference>
<dbReference type="EC" id="2.7.8.7" evidence="8"/>
<dbReference type="InterPro" id="IPR008278">
    <property type="entry name" value="4-PPantetheinyl_Trfase_dom"/>
</dbReference>
<dbReference type="Gene3D" id="3.90.470.20">
    <property type="entry name" value="4'-phosphopantetheinyl transferase domain"/>
    <property type="match status" value="1"/>
</dbReference>
<dbReference type="HAMAP" id="MF_00101">
    <property type="entry name" value="AcpS"/>
    <property type="match status" value="1"/>
</dbReference>
<keyword evidence="3 8" id="KW-0479">Metal-binding</keyword>
<gene>
    <name evidence="8 10" type="primary">acpS</name>
    <name evidence="10" type="ORF">AB4Y30_02930</name>
</gene>
<comment type="subcellular location">
    <subcellularLocation>
        <location evidence="8">Cytoplasm</location>
    </subcellularLocation>
</comment>
<dbReference type="InterPro" id="IPR002582">
    <property type="entry name" value="ACPS"/>
</dbReference>
<evidence type="ECO:0000256" key="7">
    <source>
        <dbReference type="ARBA" id="ARBA00023160"/>
    </source>
</evidence>
<dbReference type="PROSITE" id="PS50113">
    <property type="entry name" value="PAC"/>
    <property type="match status" value="1"/>
</dbReference>
<dbReference type="GO" id="GO:0008897">
    <property type="term" value="F:holo-[acyl-carrier-protein] synthase activity"/>
    <property type="evidence" value="ECO:0007669"/>
    <property type="project" value="UniProtKB-UniRule"/>
</dbReference>
<organism evidence="10">
    <name type="scientific">Ornithinibacillus sp. 4-3</name>
    <dbReference type="NCBI Taxonomy" id="3231488"/>
    <lineage>
        <taxon>Bacteria</taxon>
        <taxon>Bacillati</taxon>
        <taxon>Bacillota</taxon>
        <taxon>Bacilli</taxon>
        <taxon>Bacillales</taxon>
        <taxon>Bacillaceae</taxon>
        <taxon>Ornithinibacillus</taxon>
    </lineage>
</organism>
<name>A0AB39HMD6_9BACI</name>
<dbReference type="InterPro" id="IPR037143">
    <property type="entry name" value="4-PPantetheinyl_Trfase_dom_sf"/>
</dbReference>
<evidence type="ECO:0000256" key="6">
    <source>
        <dbReference type="ARBA" id="ARBA00023098"/>
    </source>
</evidence>
<feature type="binding site" evidence="8">
    <location>
        <position position="8"/>
    </location>
    <ligand>
        <name>Mg(2+)</name>
        <dbReference type="ChEBI" id="CHEBI:18420"/>
    </ligand>
</feature>
<dbReference type="EMBL" id="CP162599">
    <property type="protein sequence ID" value="XDK33339.1"/>
    <property type="molecule type" value="Genomic_DNA"/>
</dbReference>
<dbReference type="NCBIfam" id="TIGR00556">
    <property type="entry name" value="pantethn_trn"/>
    <property type="match status" value="1"/>
</dbReference>
<keyword evidence="8" id="KW-0963">Cytoplasm</keyword>
<dbReference type="InterPro" id="IPR004568">
    <property type="entry name" value="Ppantetheine-prot_Trfase_dom"/>
</dbReference>
<keyword evidence="4 8" id="KW-0276">Fatty acid metabolism</keyword>
<dbReference type="RefSeq" id="WP_368654021.1">
    <property type="nucleotide sequence ID" value="NZ_CP162599.1"/>
</dbReference>
<evidence type="ECO:0000256" key="5">
    <source>
        <dbReference type="ARBA" id="ARBA00022842"/>
    </source>
</evidence>
<evidence type="ECO:0000256" key="3">
    <source>
        <dbReference type="ARBA" id="ARBA00022723"/>
    </source>
</evidence>
<comment type="catalytic activity">
    <reaction evidence="8">
        <text>apo-[ACP] + CoA = holo-[ACP] + adenosine 3',5'-bisphosphate + H(+)</text>
        <dbReference type="Rhea" id="RHEA:12068"/>
        <dbReference type="Rhea" id="RHEA-COMP:9685"/>
        <dbReference type="Rhea" id="RHEA-COMP:9690"/>
        <dbReference type="ChEBI" id="CHEBI:15378"/>
        <dbReference type="ChEBI" id="CHEBI:29999"/>
        <dbReference type="ChEBI" id="CHEBI:57287"/>
        <dbReference type="ChEBI" id="CHEBI:58343"/>
        <dbReference type="ChEBI" id="CHEBI:64479"/>
        <dbReference type="EC" id="2.7.8.7"/>
    </reaction>
</comment>